<dbReference type="EMBL" id="SNZV01000005">
    <property type="protein sequence ID" value="TDS13253.1"/>
    <property type="molecule type" value="Genomic_DNA"/>
</dbReference>
<dbReference type="InterPro" id="IPR010502">
    <property type="entry name" value="Carb-bd_dom_fam9"/>
</dbReference>
<dbReference type="GO" id="GO:0030246">
    <property type="term" value="F:carbohydrate binding"/>
    <property type="evidence" value="ECO:0007669"/>
    <property type="project" value="InterPro"/>
</dbReference>
<accession>A0A4R7CXI7</accession>
<organism evidence="2 3">
    <name type="scientific">Sphingobacterium paludis</name>
    <dbReference type="NCBI Taxonomy" id="1476465"/>
    <lineage>
        <taxon>Bacteria</taxon>
        <taxon>Pseudomonadati</taxon>
        <taxon>Bacteroidota</taxon>
        <taxon>Sphingobacteriia</taxon>
        <taxon>Sphingobacteriales</taxon>
        <taxon>Sphingobacteriaceae</taxon>
        <taxon>Sphingobacterium</taxon>
    </lineage>
</organism>
<dbReference type="SUPFAM" id="SSF49344">
    <property type="entry name" value="CBD9-like"/>
    <property type="match status" value="1"/>
</dbReference>
<reference evidence="2 3" key="1">
    <citation type="submission" date="2019-03" db="EMBL/GenBank/DDBJ databases">
        <title>Genomic Encyclopedia of Type Strains, Phase III (KMG-III): the genomes of soil and plant-associated and newly described type strains.</title>
        <authorList>
            <person name="Whitman W."/>
        </authorList>
    </citation>
    <scope>NUCLEOTIDE SEQUENCE [LARGE SCALE GENOMIC DNA]</scope>
    <source>
        <strain evidence="2 3">CGMCC 1.12801</strain>
    </source>
</reference>
<keyword evidence="3" id="KW-1185">Reference proteome</keyword>
<feature type="domain" description="Carbohydrate-binding" evidence="1">
    <location>
        <begin position="26"/>
        <end position="212"/>
    </location>
</feature>
<protein>
    <submittedName>
        <fullName evidence="2">Cellulose/xylan binding protein with CBM9 domain</fullName>
    </submittedName>
</protein>
<dbReference type="Proteomes" id="UP000294752">
    <property type="component" value="Unassembled WGS sequence"/>
</dbReference>
<dbReference type="CDD" id="cd09620">
    <property type="entry name" value="CBM9_like_3"/>
    <property type="match status" value="1"/>
</dbReference>
<dbReference type="GO" id="GO:0016052">
    <property type="term" value="P:carbohydrate catabolic process"/>
    <property type="evidence" value="ECO:0007669"/>
    <property type="project" value="InterPro"/>
</dbReference>
<dbReference type="AlphaFoldDB" id="A0A4R7CXI7"/>
<dbReference type="Pfam" id="PF16011">
    <property type="entry name" value="CBM9_2"/>
    <property type="match status" value="1"/>
</dbReference>
<dbReference type="OrthoDB" id="9801646at2"/>
<comment type="caution">
    <text evidence="2">The sequence shown here is derived from an EMBL/GenBank/DDBJ whole genome shotgun (WGS) entry which is preliminary data.</text>
</comment>
<evidence type="ECO:0000313" key="2">
    <source>
        <dbReference type="EMBL" id="TDS13253.1"/>
    </source>
</evidence>
<proteinExistence type="predicted"/>
<evidence type="ECO:0000259" key="1">
    <source>
        <dbReference type="Pfam" id="PF16011"/>
    </source>
</evidence>
<evidence type="ECO:0000313" key="3">
    <source>
        <dbReference type="Proteomes" id="UP000294752"/>
    </source>
</evidence>
<dbReference type="Gene3D" id="2.60.40.1190">
    <property type="match status" value="1"/>
</dbReference>
<gene>
    <name evidence="2" type="ORF">B0I21_105388</name>
</gene>
<dbReference type="GO" id="GO:0004553">
    <property type="term" value="F:hydrolase activity, hydrolyzing O-glycosyl compounds"/>
    <property type="evidence" value="ECO:0007669"/>
    <property type="project" value="InterPro"/>
</dbReference>
<sequence length="213" mass="24520">MSKLIVEHLDIDAENLNYAHMAGKMEGLTWHAVDRHNWKGEYPYKPFVDFQIAHNGSAIILHYAVKEDFIKGQYVRPNESVWEDSCVEFFISFDQKKHYYNLEFNVVGTGLIGYGTQIKAERTRLNADTIMQVATTTSILSYQGRKQWNIILYIPIAVFAKSPIRSLAGLSAHANFYKCGDALPEPHFMSWAPISWPKPNFHLPEFFGELEFL</sequence>
<dbReference type="RefSeq" id="WP_133640724.1">
    <property type="nucleotide sequence ID" value="NZ_SNZV01000005.1"/>
</dbReference>
<name>A0A4R7CXI7_9SPHI</name>